<protein>
    <submittedName>
        <fullName evidence="1">Uncharacterized protein</fullName>
    </submittedName>
</protein>
<dbReference type="AlphaFoldDB" id="A0A3D8IRW2"/>
<gene>
    <name evidence="1" type="ORF">CQA54_04955</name>
</gene>
<name>A0A3D8IRW2_9HELI</name>
<keyword evidence="2" id="KW-1185">Reference proteome</keyword>
<sequence length="97" mass="11094">MAAIYIVNNFINTQSGIKHLTDNFATAIPFRYKAHNGVYKALVARKEMYVGVITFAPHGDEGRGITFTKLDRKFFASKNSFIYKDDTFIKQTTYTSR</sequence>
<comment type="caution">
    <text evidence="1">The sequence shown here is derived from an EMBL/GenBank/DDBJ whole genome shotgun (WGS) entry which is preliminary data.</text>
</comment>
<accession>A0A3D8IRW2</accession>
<organism evidence="1 2">
    <name type="scientific">Helicobacter equorum</name>
    <dbReference type="NCBI Taxonomy" id="361872"/>
    <lineage>
        <taxon>Bacteria</taxon>
        <taxon>Pseudomonadati</taxon>
        <taxon>Campylobacterota</taxon>
        <taxon>Epsilonproteobacteria</taxon>
        <taxon>Campylobacterales</taxon>
        <taxon>Helicobacteraceae</taxon>
        <taxon>Helicobacter</taxon>
    </lineage>
</organism>
<dbReference type="RefSeq" id="WP_115571038.1">
    <property type="nucleotide sequence ID" value="NZ_NXLT01000003.1"/>
</dbReference>
<evidence type="ECO:0000313" key="1">
    <source>
        <dbReference type="EMBL" id="RDU67321.1"/>
    </source>
</evidence>
<reference evidence="1 2" key="1">
    <citation type="submission" date="2018-04" db="EMBL/GenBank/DDBJ databases">
        <title>Novel Campyloabacter and Helicobacter Species and Strains.</title>
        <authorList>
            <person name="Mannion A.J."/>
            <person name="Shen Z."/>
            <person name="Fox J.G."/>
        </authorList>
    </citation>
    <scope>NUCLEOTIDE SEQUENCE [LARGE SCALE GENOMIC DNA]</scope>
    <source>
        <strain evidence="1 2">MIT 12-6600</strain>
    </source>
</reference>
<dbReference type="EMBL" id="NXLT01000003">
    <property type="protein sequence ID" value="RDU67321.1"/>
    <property type="molecule type" value="Genomic_DNA"/>
</dbReference>
<dbReference type="Proteomes" id="UP000256514">
    <property type="component" value="Unassembled WGS sequence"/>
</dbReference>
<evidence type="ECO:0000313" key="2">
    <source>
        <dbReference type="Proteomes" id="UP000256514"/>
    </source>
</evidence>
<proteinExistence type="predicted"/>